<name>A0A137P0E0_CONC2</name>
<dbReference type="EMBL" id="KQ964570">
    <property type="protein sequence ID" value="KXN68543.1"/>
    <property type="molecule type" value="Genomic_DNA"/>
</dbReference>
<evidence type="ECO:0000313" key="2">
    <source>
        <dbReference type="Proteomes" id="UP000070444"/>
    </source>
</evidence>
<keyword evidence="2" id="KW-1185">Reference proteome</keyword>
<accession>A0A137P0E0</accession>
<dbReference type="AlphaFoldDB" id="A0A137P0E0"/>
<organism evidence="1 2">
    <name type="scientific">Conidiobolus coronatus (strain ATCC 28846 / CBS 209.66 / NRRL 28638)</name>
    <name type="common">Delacroixia coronata</name>
    <dbReference type="NCBI Taxonomy" id="796925"/>
    <lineage>
        <taxon>Eukaryota</taxon>
        <taxon>Fungi</taxon>
        <taxon>Fungi incertae sedis</taxon>
        <taxon>Zoopagomycota</taxon>
        <taxon>Entomophthoromycotina</taxon>
        <taxon>Entomophthoromycetes</taxon>
        <taxon>Entomophthorales</taxon>
        <taxon>Ancylistaceae</taxon>
        <taxon>Conidiobolus</taxon>
    </lineage>
</organism>
<evidence type="ECO:0000313" key="1">
    <source>
        <dbReference type="EMBL" id="KXN68543.1"/>
    </source>
</evidence>
<dbReference type="Proteomes" id="UP000070444">
    <property type="component" value="Unassembled WGS sequence"/>
</dbReference>
<reference evidence="1 2" key="1">
    <citation type="journal article" date="2015" name="Genome Biol. Evol.">
        <title>Phylogenomic analyses indicate that early fungi evolved digesting cell walls of algal ancestors of land plants.</title>
        <authorList>
            <person name="Chang Y."/>
            <person name="Wang S."/>
            <person name="Sekimoto S."/>
            <person name="Aerts A.L."/>
            <person name="Choi C."/>
            <person name="Clum A."/>
            <person name="LaButti K.M."/>
            <person name="Lindquist E.A."/>
            <person name="Yee Ngan C."/>
            <person name="Ohm R.A."/>
            <person name="Salamov A.A."/>
            <person name="Grigoriev I.V."/>
            <person name="Spatafora J.W."/>
            <person name="Berbee M.L."/>
        </authorList>
    </citation>
    <scope>NUCLEOTIDE SEQUENCE [LARGE SCALE GENOMIC DNA]</scope>
    <source>
        <strain evidence="1 2">NRRL 28638</strain>
    </source>
</reference>
<proteinExistence type="predicted"/>
<protein>
    <submittedName>
        <fullName evidence="1">Uncharacterized protein</fullName>
    </submittedName>
</protein>
<sequence>MRTTMCDNDEKDLAFISNSKIHGCINDGDKVLIDARLRKGVEKNIALSNKMVGYYDLNTASRELKNVYNSGARYMADLTSGFKVFRDDNTKHIQRNDVYDVKFKIACLLTNIRKFCLKHRIEAKPHQKMRATGFVYSNKVQGVEEEVGVKVNEEMMERERGICMIELAAEVGGINSISIAERFAEQD</sequence>
<gene>
    <name evidence="1" type="ORF">CONCODRAFT_104284</name>
</gene>